<dbReference type="SUPFAM" id="SSF88946">
    <property type="entry name" value="Sigma2 domain of RNA polymerase sigma factors"/>
    <property type="match status" value="1"/>
</dbReference>
<evidence type="ECO:0000313" key="4">
    <source>
        <dbReference type="Proteomes" id="UP000567293"/>
    </source>
</evidence>
<dbReference type="Gene3D" id="1.10.1740.10">
    <property type="match status" value="1"/>
</dbReference>
<feature type="domain" description="RNA polymerase sigma-70 region 2" evidence="2">
    <location>
        <begin position="2"/>
        <end position="33"/>
    </location>
</feature>
<dbReference type="Pfam" id="PF04542">
    <property type="entry name" value="Sigma70_r2"/>
    <property type="match status" value="1"/>
</dbReference>
<dbReference type="InterPro" id="IPR013325">
    <property type="entry name" value="RNA_pol_sigma_r2"/>
</dbReference>
<protein>
    <recommendedName>
        <fullName evidence="2">RNA polymerase sigma-70 region 2 domain-containing protein</fullName>
    </recommendedName>
</protein>
<name>A0A7V8SZH0_9BACT</name>
<dbReference type="GO" id="GO:0006352">
    <property type="term" value="P:DNA-templated transcription initiation"/>
    <property type="evidence" value="ECO:0007669"/>
    <property type="project" value="InterPro"/>
</dbReference>
<feature type="region of interest" description="Disordered" evidence="1">
    <location>
        <begin position="33"/>
        <end position="117"/>
    </location>
</feature>
<dbReference type="GO" id="GO:0003700">
    <property type="term" value="F:DNA-binding transcription factor activity"/>
    <property type="evidence" value="ECO:0007669"/>
    <property type="project" value="InterPro"/>
</dbReference>
<feature type="compositionally biased region" description="Basic residues" evidence="1">
    <location>
        <begin position="100"/>
        <end position="117"/>
    </location>
</feature>
<dbReference type="EMBL" id="JACDQQ010002280">
    <property type="protein sequence ID" value="MBA0087991.1"/>
    <property type="molecule type" value="Genomic_DNA"/>
</dbReference>
<accession>A0A7V8SZH0</accession>
<dbReference type="InterPro" id="IPR007627">
    <property type="entry name" value="RNA_pol_sigma70_r2"/>
</dbReference>
<dbReference type="Proteomes" id="UP000567293">
    <property type="component" value="Unassembled WGS sequence"/>
</dbReference>
<proteinExistence type="predicted"/>
<evidence type="ECO:0000259" key="2">
    <source>
        <dbReference type="Pfam" id="PF04542"/>
    </source>
</evidence>
<dbReference type="AlphaFoldDB" id="A0A7V8SZH0"/>
<keyword evidence="4" id="KW-1185">Reference proteome</keyword>
<organism evidence="3 4">
    <name type="scientific">Candidatus Acidiferrum panamense</name>
    <dbReference type="NCBI Taxonomy" id="2741543"/>
    <lineage>
        <taxon>Bacteria</taxon>
        <taxon>Pseudomonadati</taxon>
        <taxon>Acidobacteriota</taxon>
        <taxon>Terriglobia</taxon>
        <taxon>Candidatus Acidiferrales</taxon>
        <taxon>Candidatus Acidiferrum</taxon>
    </lineage>
</organism>
<sequence length="117" mass="12897">MAVAILGNTEDAEEAMQDTFLKALRHLGQFRRDASLPGSPASLDAGRHARGASDLAQESPRIRPRRYDIDRPYRAASPQASGPGLPGPHLSWNQDLALRTRPKRARPRPPRNSRGAR</sequence>
<reference evidence="3" key="1">
    <citation type="submission" date="2020-06" db="EMBL/GenBank/DDBJ databases">
        <title>Legume-microbial interactions unlock mineral nutrients during tropical forest succession.</title>
        <authorList>
            <person name="Epihov D.Z."/>
        </authorList>
    </citation>
    <scope>NUCLEOTIDE SEQUENCE [LARGE SCALE GENOMIC DNA]</scope>
    <source>
        <strain evidence="3">Pan2503</strain>
    </source>
</reference>
<gene>
    <name evidence="3" type="ORF">HRJ53_23645</name>
</gene>
<evidence type="ECO:0000313" key="3">
    <source>
        <dbReference type="EMBL" id="MBA0087991.1"/>
    </source>
</evidence>
<comment type="caution">
    <text evidence="3">The sequence shown here is derived from an EMBL/GenBank/DDBJ whole genome shotgun (WGS) entry which is preliminary data.</text>
</comment>
<evidence type="ECO:0000256" key="1">
    <source>
        <dbReference type="SAM" id="MobiDB-lite"/>
    </source>
</evidence>